<reference evidence="4" key="1">
    <citation type="submission" date="2022-11" db="EMBL/GenBank/DDBJ databases">
        <title>Genomics discovery of giant fungal viruses from subsurface oceanic crustal fluids.</title>
        <authorList>
            <person name="Bhattacharjee A.S."/>
            <person name="Schulz F."/>
            <person name="Woyke T."/>
            <person name="Orcutt B.N."/>
            <person name="Matinez Martinez J."/>
        </authorList>
    </citation>
    <scope>NUCLEOTIDE SEQUENCE</scope>
    <source>
        <strain evidence="3">VSAG1.JdFR</strain>
        <strain evidence="4">VSAG8.JdFR</strain>
    </source>
</reference>
<keyword evidence="2" id="KW-0812">Transmembrane</keyword>
<protein>
    <submittedName>
        <fullName evidence="4">Multidrug RND transporter</fullName>
    </submittedName>
</protein>
<feature type="transmembrane region" description="Helical" evidence="2">
    <location>
        <begin position="78"/>
        <end position="99"/>
    </location>
</feature>
<keyword evidence="2" id="KW-1133">Transmembrane helix</keyword>
<accession>A0A9E8G484</accession>
<name>A0A9E8G484_9VIRU</name>
<evidence type="ECO:0000313" key="4">
    <source>
        <dbReference type="EMBL" id="UZT29073.1"/>
    </source>
</evidence>
<dbReference type="EMBL" id="OP765584">
    <property type="protein sequence ID" value="UZT29073.1"/>
    <property type="molecule type" value="Genomic_DNA"/>
</dbReference>
<evidence type="ECO:0000256" key="2">
    <source>
        <dbReference type="SAM" id="Phobius"/>
    </source>
</evidence>
<evidence type="ECO:0000313" key="3">
    <source>
        <dbReference type="EMBL" id="UZT28797.1"/>
    </source>
</evidence>
<proteinExistence type="predicted"/>
<dbReference type="EMBL" id="OP765507">
    <property type="protein sequence ID" value="UZT28797.1"/>
    <property type="molecule type" value="Genomic_DNA"/>
</dbReference>
<organism evidence="4">
    <name type="scientific">Nucleocytoviricota sp</name>
    <dbReference type="NCBI Taxonomy" id="2809609"/>
    <lineage>
        <taxon>Viruses</taxon>
        <taxon>Varidnaviria</taxon>
        <taxon>Bamfordvirae</taxon>
        <taxon>Nucleocytoviricota</taxon>
    </lineage>
</organism>
<sequence>MKPSAYCEKKGSKCDCPMNQPEAFKNRSTPTKSHNSSNEEGSGSGFNFLENIHLVGGAVSQNICKEGDTSWYCELSRVYSAVFMIIALIVVLFVLLYLFRTFIAPLLGFGKKFRSKSSSNRK</sequence>
<feature type="region of interest" description="Disordered" evidence="1">
    <location>
        <begin position="1"/>
        <end position="43"/>
    </location>
</feature>
<keyword evidence="2" id="KW-0472">Membrane</keyword>
<evidence type="ECO:0000256" key="1">
    <source>
        <dbReference type="SAM" id="MobiDB-lite"/>
    </source>
</evidence>